<evidence type="ECO:0000259" key="3">
    <source>
        <dbReference type="SMART" id="SM00460"/>
    </source>
</evidence>
<feature type="compositionally biased region" description="Low complexity" evidence="1">
    <location>
        <begin position="700"/>
        <end position="713"/>
    </location>
</feature>
<feature type="compositionally biased region" description="Basic and acidic residues" evidence="1">
    <location>
        <begin position="333"/>
        <end position="345"/>
    </location>
</feature>
<protein>
    <submittedName>
        <fullName evidence="4">Transglutaminase-like putative cysteine protease</fullName>
    </submittedName>
</protein>
<feature type="compositionally biased region" description="Gly residues" evidence="1">
    <location>
        <begin position="678"/>
        <end position="688"/>
    </location>
</feature>
<dbReference type="Pfam" id="PF11992">
    <property type="entry name" value="TgpA_N"/>
    <property type="match status" value="1"/>
</dbReference>
<dbReference type="SMART" id="SM00460">
    <property type="entry name" value="TGc"/>
    <property type="match status" value="1"/>
</dbReference>
<dbReference type="InterPro" id="IPR052901">
    <property type="entry name" value="Bact_TGase-like"/>
</dbReference>
<feature type="region of interest" description="Disordered" evidence="1">
    <location>
        <begin position="567"/>
        <end position="638"/>
    </location>
</feature>
<feature type="compositionally biased region" description="Basic and acidic residues" evidence="1">
    <location>
        <begin position="204"/>
        <end position="220"/>
    </location>
</feature>
<evidence type="ECO:0000313" key="5">
    <source>
        <dbReference type="Proteomes" id="UP000627838"/>
    </source>
</evidence>
<feature type="transmembrane region" description="Helical" evidence="2">
    <location>
        <begin position="59"/>
        <end position="76"/>
    </location>
</feature>
<dbReference type="Pfam" id="PF01841">
    <property type="entry name" value="Transglut_core"/>
    <property type="match status" value="1"/>
</dbReference>
<feature type="region of interest" description="Disordered" evidence="1">
    <location>
        <begin position="330"/>
        <end position="357"/>
    </location>
</feature>
<feature type="domain" description="Transglutaminase-like" evidence="3">
    <location>
        <begin position="499"/>
        <end position="569"/>
    </location>
</feature>
<dbReference type="PANTHER" id="PTHR42736">
    <property type="entry name" value="PROTEIN-GLUTAMINE GAMMA-GLUTAMYLTRANSFERASE"/>
    <property type="match status" value="1"/>
</dbReference>
<feature type="region of interest" description="Disordered" evidence="1">
    <location>
        <begin position="201"/>
        <end position="226"/>
    </location>
</feature>
<accession>A0ABR9JY15</accession>
<feature type="transmembrane region" description="Helical" evidence="2">
    <location>
        <begin position="164"/>
        <end position="181"/>
    </location>
</feature>
<feature type="region of interest" description="Disordered" evidence="1">
    <location>
        <begin position="675"/>
        <end position="713"/>
    </location>
</feature>
<feature type="transmembrane region" description="Helical" evidence="2">
    <location>
        <begin position="643"/>
        <end position="663"/>
    </location>
</feature>
<gene>
    <name evidence="4" type="ORF">H4W34_005111</name>
</gene>
<dbReference type="InterPro" id="IPR002931">
    <property type="entry name" value="Transglutaminase-like"/>
</dbReference>
<dbReference type="InterPro" id="IPR038765">
    <property type="entry name" value="Papain-like_cys_pep_sf"/>
</dbReference>
<feature type="compositionally biased region" description="Low complexity" evidence="1">
    <location>
        <begin position="594"/>
        <end position="625"/>
    </location>
</feature>
<dbReference type="InterPro" id="IPR021878">
    <property type="entry name" value="TgpA_N"/>
</dbReference>
<evidence type="ECO:0000256" key="2">
    <source>
        <dbReference type="SAM" id="Phobius"/>
    </source>
</evidence>
<evidence type="ECO:0000313" key="4">
    <source>
        <dbReference type="EMBL" id="MBE1535278.1"/>
    </source>
</evidence>
<keyword evidence="2" id="KW-1133">Transmembrane helix</keyword>
<dbReference type="Proteomes" id="UP000627838">
    <property type="component" value="Unassembled WGS sequence"/>
</dbReference>
<proteinExistence type="predicted"/>
<dbReference type="Gene3D" id="3.10.620.30">
    <property type="match status" value="1"/>
</dbReference>
<keyword evidence="2" id="KW-0812">Transmembrane</keyword>
<feature type="transmembrane region" description="Helical" evidence="2">
    <location>
        <begin position="112"/>
        <end position="134"/>
    </location>
</feature>
<dbReference type="RefSeq" id="WP_225961320.1">
    <property type="nucleotide sequence ID" value="NZ_JADBDZ010000001.1"/>
</dbReference>
<comment type="caution">
    <text evidence="4">The sequence shown here is derived from an EMBL/GenBank/DDBJ whole genome shotgun (WGS) entry which is preliminary data.</text>
</comment>
<evidence type="ECO:0000256" key="1">
    <source>
        <dbReference type="SAM" id="MobiDB-lite"/>
    </source>
</evidence>
<dbReference type="EMBL" id="JADBDZ010000001">
    <property type="protein sequence ID" value="MBE1535278.1"/>
    <property type="molecule type" value="Genomic_DNA"/>
</dbReference>
<dbReference type="PANTHER" id="PTHR42736:SF1">
    <property type="entry name" value="PROTEIN-GLUTAMINE GAMMA-GLUTAMYLTRANSFERASE"/>
    <property type="match status" value="1"/>
</dbReference>
<organism evidence="4 5">
    <name type="scientific">Actinomadura algeriensis</name>
    <dbReference type="NCBI Taxonomy" id="1679523"/>
    <lineage>
        <taxon>Bacteria</taxon>
        <taxon>Bacillati</taxon>
        <taxon>Actinomycetota</taxon>
        <taxon>Actinomycetes</taxon>
        <taxon>Streptosporangiales</taxon>
        <taxon>Thermomonosporaceae</taxon>
        <taxon>Actinomadura</taxon>
    </lineage>
</organism>
<name>A0ABR9JY15_9ACTN</name>
<keyword evidence="5" id="KW-1185">Reference proteome</keyword>
<feature type="transmembrane region" description="Helical" evidence="2">
    <location>
        <begin position="29"/>
        <end position="47"/>
    </location>
</feature>
<dbReference type="SUPFAM" id="SSF54001">
    <property type="entry name" value="Cysteine proteinases"/>
    <property type="match status" value="1"/>
</dbReference>
<reference evidence="4 5" key="1">
    <citation type="submission" date="2020-10" db="EMBL/GenBank/DDBJ databases">
        <title>Sequencing the genomes of 1000 actinobacteria strains.</title>
        <authorList>
            <person name="Klenk H.-P."/>
        </authorList>
    </citation>
    <scope>NUCLEOTIDE SEQUENCE [LARGE SCALE GENOMIC DNA]</scope>
    <source>
        <strain evidence="4 5">DSM 46744</strain>
    </source>
</reference>
<feature type="compositionally biased region" description="Polar residues" evidence="1">
    <location>
        <begin position="570"/>
        <end position="586"/>
    </location>
</feature>
<keyword evidence="2" id="KW-0472">Membrane</keyword>
<sequence length="853" mass="89569">MRLRMTMTAALATLAGAVGLYPLFETAGWFAAGLGAVLAVAAGGLVARRLRLPAPLQPLVALVTLLLCLNLVYAAPESVLGFVPTPVSLRHLVDLGSAGWGAANRYAAPVPVLPGIGLLTAAGIGLVAVLVDFLAVGLRRAAPAGLPLLAMYSVPAAVRDDGIGWVPFAVGALGFLALLMADSREQVGGWGPLVARRRWSAPRDGADTGRPDTGRPDTGRADTALPGSLAGAATTGGRRIALGAVAVAVVLPAAVPGLQPRGVFDLRGGSGGDTRTVTTPDPLVSLKRELTQLDDSAVLSYRTEDPIGPGYLRLYALDRFDGDRWTYSPLRSGPDDRLRDGDRLPDPPGLSFGGSRRVTTRVSVREEVRDMTFLPLPYAPRRVSIDGDWRVDPESLMIYSLRDSAGGRTYTVESVLPQPTGEELENAGGYPAQIVRRYTDLPEGVPQQVRELTRRVTAGASTVHDQAVRLQRWFTDTGGFVYDLTAPAPKRRSDLLDFLLHSKRGYCEQFAASMALMARILGIPARVAMGYTAGVQSGPDEWTVRSRDAHAWPELYFPGSGWVRFEPTPSGMQGQGTATAPAYSTPTVSGGVGTDSDSSSSDDSPSSAGEESAAPENAPRDPAAARPEDAATRPQGADEGFSALPWAAGGLLAVLALAVPAVARVIARRRRWAALAGPGTGPGEGPGEGARDVPPGGPDGPVAASASDPASAAHAAWRELRADALDHGLEWRAGDSPRAAARRLGEVLELDEAGAGALRRIARAEELARYSRRRSAEPPERLRADVRTVREAVAAAAGRRARLRARLLPPSTLDEARGTLRSAGDRMAALAARPDGPVARLRALAARARRGGG</sequence>